<keyword evidence="5" id="KW-1185">Reference proteome</keyword>
<dbReference type="InterPro" id="IPR050206">
    <property type="entry name" value="FtsK/SpoIIIE/SftA"/>
</dbReference>
<dbReference type="PANTHER" id="PTHR22683">
    <property type="entry name" value="SPORULATION PROTEIN RELATED"/>
    <property type="match status" value="1"/>
</dbReference>
<evidence type="ECO:0000256" key="1">
    <source>
        <dbReference type="ARBA" id="ARBA00022741"/>
    </source>
</evidence>
<dbReference type="InterPro" id="IPR027417">
    <property type="entry name" value="P-loop_NTPase"/>
</dbReference>
<feature type="domain" description="FtsK" evidence="3">
    <location>
        <begin position="27"/>
        <end position="84"/>
    </location>
</feature>
<proteinExistence type="predicted"/>
<dbReference type="Pfam" id="PF01580">
    <property type="entry name" value="FtsK_SpoIIIE"/>
    <property type="match status" value="1"/>
</dbReference>
<evidence type="ECO:0000313" key="4">
    <source>
        <dbReference type="EMBL" id="SEG31469.1"/>
    </source>
</evidence>
<dbReference type="Gene3D" id="3.40.50.300">
    <property type="entry name" value="P-loop containing nucleotide triphosphate hydrolases"/>
    <property type="match status" value="1"/>
</dbReference>
<dbReference type="Proteomes" id="UP000236723">
    <property type="component" value="Unassembled WGS sequence"/>
</dbReference>
<dbReference type="AlphaFoldDB" id="A0A1H5Z4H8"/>
<dbReference type="PANTHER" id="PTHR22683:SF41">
    <property type="entry name" value="DNA TRANSLOCASE FTSK"/>
    <property type="match status" value="1"/>
</dbReference>
<evidence type="ECO:0000313" key="5">
    <source>
        <dbReference type="Proteomes" id="UP000236723"/>
    </source>
</evidence>
<dbReference type="EMBL" id="FNVO01000004">
    <property type="protein sequence ID" value="SEG31469.1"/>
    <property type="molecule type" value="Genomic_DNA"/>
</dbReference>
<dbReference type="SUPFAM" id="SSF52540">
    <property type="entry name" value="P-loop containing nucleoside triphosphate hydrolases"/>
    <property type="match status" value="1"/>
</dbReference>
<evidence type="ECO:0000259" key="3">
    <source>
        <dbReference type="Pfam" id="PF01580"/>
    </source>
</evidence>
<keyword evidence="1" id="KW-0547">Nucleotide-binding</keyword>
<reference evidence="5" key="1">
    <citation type="submission" date="2016-10" db="EMBL/GenBank/DDBJ databases">
        <authorList>
            <person name="Varghese N."/>
            <person name="Submissions S."/>
        </authorList>
    </citation>
    <scope>NUCLEOTIDE SEQUENCE [LARGE SCALE GENOMIC DNA]</scope>
    <source>
        <strain evidence="5">DSM 43163</strain>
    </source>
</reference>
<keyword evidence="2" id="KW-0067">ATP-binding</keyword>
<organism evidence="4 5">
    <name type="scientific">Thermomonospora echinospora</name>
    <dbReference type="NCBI Taxonomy" id="1992"/>
    <lineage>
        <taxon>Bacteria</taxon>
        <taxon>Bacillati</taxon>
        <taxon>Actinomycetota</taxon>
        <taxon>Actinomycetes</taxon>
        <taxon>Streptosporangiales</taxon>
        <taxon>Thermomonosporaceae</taxon>
        <taxon>Thermomonospora</taxon>
    </lineage>
</organism>
<dbReference type="GO" id="GO:0003677">
    <property type="term" value="F:DNA binding"/>
    <property type="evidence" value="ECO:0007669"/>
    <property type="project" value="InterPro"/>
</dbReference>
<accession>A0A1H5Z4H8</accession>
<dbReference type="GO" id="GO:0005524">
    <property type="term" value="F:ATP binding"/>
    <property type="evidence" value="ECO:0007669"/>
    <property type="project" value="UniProtKB-KW"/>
</dbReference>
<gene>
    <name evidence="4" type="ORF">SAMN04489712_104359</name>
</gene>
<name>A0A1H5Z4H8_9ACTN</name>
<dbReference type="InterPro" id="IPR002543">
    <property type="entry name" value="FtsK_dom"/>
</dbReference>
<sequence>MRAPLTEVAVTPETGELLPVRPGRLENGSDWVIDFRTVPHWLNAGATQSGKSNMANAILKVLAPQPVALVGFGLKGGAEFTPYAPRLVRGLSMWCGGSRIRTWAG</sequence>
<evidence type="ECO:0000256" key="2">
    <source>
        <dbReference type="ARBA" id="ARBA00022840"/>
    </source>
</evidence>
<protein>
    <submittedName>
        <fullName evidence="4">FtsK/SpoIIIE family protein</fullName>
    </submittedName>
</protein>